<evidence type="ECO:0000313" key="4">
    <source>
        <dbReference type="EMBL" id="KAK5144687.1"/>
    </source>
</evidence>
<comment type="caution">
    <text evidence="4">The sequence shown here is derived from an EMBL/GenBank/DDBJ whole genome shotgun (WGS) entry which is preliminary data.</text>
</comment>
<keyword evidence="2" id="KW-0812">Transmembrane</keyword>
<feature type="region of interest" description="Disordered" evidence="1">
    <location>
        <begin position="406"/>
        <end position="439"/>
    </location>
</feature>
<evidence type="ECO:0000256" key="1">
    <source>
        <dbReference type="SAM" id="MobiDB-lite"/>
    </source>
</evidence>
<evidence type="ECO:0000259" key="3">
    <source>
        <dbReference type="Pfam" id="PF20237"/>
    </source>
</evidence>
<keyword evidence="5" id="KW-1185">Reference proteome</keyword>
<feature type="transmembrane region" description="Helical" evidence="2">
    <location>
        <begin position="250"/>
        <end position="269"/>
    </location>
</feature>
<accession>A0ABR0L7H2</accession>
<feature type="transmembrane region" description="Helical" evidence="2">
    <location>
        <begin position="310"/>
        <end position="330"/>
    </location>
</feature>
<organism evidence="4 5">
    <name type="scientific">Rachicladosporium monterosium</name>
    <dbReference type="NCBI Taxonomy" id="1507873"/>
    <lineage>
        <taxon>Eukaryota</taxon>
        <taxon>Fungi</taxon>
        <taxon>Dikarya</taxon>
        <taxon>Ascomycota</taxon>
        <taxon>Pezizomycotina</taxon>
        <taxon>Dothideomycetes</taxon>
        <taxon>Dothideomycetidae</taxon>
        <taxon>Cladosporiales</taxon>
        <taxon>Cladosporiaceae</taxon>
        <taxon>Rachicladosporium</taxon>
    </lineage>
</organism>
<dbReference type="Pfam" id="PF20237">
    <property type="entry name" value="DUF6594"/>
    <property type="match status" value="1"/>
</dbReference>
<dbReference type="EMBL" id="JAVRRR010000204">
    <property type="protein sequence ID" value="KAK5144687.1"/>
    <property type="molecule type" value="Genomic_DNA"/>
</dbReference>
<proteinExistence type="predicted"/>
<sequence>MANTELTSKVSSLPDYKRLLEELGKKIEASKAKLGLSVESDQSDEQVPVQPPAVPDYEALRKGLGERWKMHPEYNILDATIEMLCYADVLLARLAVLTEYMRIKESEDDETNGVEKLEKARMQPPAYDDGVVRLERVLQTSGRTLQDVPPFHAWDAKLSDIAIDTVSRERFEDQLAVYQSRLEDEDFQGWQTVYEMQIEMQKRLMVGAGRTAQVFSLVIYWFLDSGALWARDRSWTTASQKRYSDLQKRYMKIAMAVFGGMTLLVPMLIMVLHPGIITVLVTTSVSVLVVAVTLAAIVKEADAKDVVLATLAYAAVLVVFVGASGGSGTSSGNGASDGSSQGSRLSNGKVGGIVVGSIFGTLLLLSTAVGLWFAYNWGGTVLDRDPQQMSIERIDRRRLRKMELKQEMEEEKEGAQKAPLPPLDARRRPRDFDVNDAERGEGAKGVVIENLTTHAQLRKVNDDTNLGSIHAESV</sequence>
<name>A0ABR0L7H2_9PEZI</name>
<evidence type="ECO:0000256" key="2">
    <source>
        <dbReference type="SAM" id="Phobius"/>
    </source>
</evidence>
<feature type="transmembrane region" description="Helical" evidence="2">
    <location>
        <begin position="350"/>
        <end position="375"/>
    </location>
</feature>
<feature type="domain" description="DUF6594" evidence="3">
    <location>
        <begin position="237"/>
        <end position="318"/>
    </location>
</feature>
<gene>
    <name evidence="4" type="ORF">LTR32_003423</name>
</gene>
<feature type="transmembrane region" description="Helical" evidence="2">
    <location>
        <begin position="212"/>
        <end position="230"/>
    </location>
</feature>
<feature type="compositionally biased region" description="Basic and acidic residues" evidence="1">
    <location>
        <begin position="424"/>
        <end position="439"/>
    </location>
</feature>
<keyword evidence="2" id="KW-0472">Membrane</keyword>
<keyword evidence="2" id="KW-1133">Transmembrane helix</keyword>
<reference evidence="4 5" key="1">
    <citation type="submission" date="2023-08" db="EMBL/GenBank/DDBJ databases">
        <title>Black Yeasts Isolated from many extreme environments.</title>
        <authorList>
            <person name="Coleine C."/>
            <person name="Stajich J.E."/>
            <person name="Selbmann L."/>
        </authorList>
    </citation>
    <scope>NUCLEOTIDE SEQUENCE [LARGE SCALE GENOMIC DNA]</scope>
    <source>
        <strain evidence="4 5">CCFEE 5386</strain>
    </source>
</reference>
<feature type="transmembrane region" description="Helical" evidence="2">
    <location>
        <begin position="275"/>
        <end position="298"/>
    </location>
</feature>
<evidence type="ECO:0000313" key="5">
    <source>
        <dbReference type="Proteomes" id="UP001308179"/>
    </source>
</evidence>
<protein>
    <recommendedName>
        <fullName evidence="3">DUF6594 domain-containing protein</fullName>
    </recommendedName>
</protein>
<dbReference type="Proteomes" id="UP001308179">
    <property type="component" value="Unassembled WGS sequence"/>
</dbReference>
<dbReference type="InterPro" id="IPR046529">
    <property type="entry name" value="DUF6594"/>
</dbReference>